<dbReference type="Proteomes" id="UP000263486">
    <property type="component" value="Unassembled WGS sequence"/>
</dbReference>
<dbReference type="RefSeq" id="WP_114641901.1">
    <property type="nucleotide sequence ID" value="NZ_JAACIO010000006.1"/>
</dbReference>
<evidence type="ECO:0000313" key="3">
    <source>
        <dbReference type="Proteomes" id="UP000263486"/>
    </source>
</evidence>
<organism evidence="2 3">
    <name type="scientific">Psychrilyobacter piezotolerans</name>
    <dbReference type="NCBI Taxonomy" id="2293438"/>
    <lineage>
        <taxon>Bacteria</taxon>
        <taxon>Fusobacteriati</taxon>
        <taxon>Fusobacteriota</taxon>
        <taxon>Fusobacteriia</taxon>
        <taxon>Fusobacteriales</taxon>
        <taxon>Fusobacteriaceae</taxon>
        <taxon>Psychrilyobacter</taxon>
    </lineage>
</organism>
<comment type="caution">
    <text evidence="2">The sequence shown here is derived from an EMBL/GenBank/DDBJ whole genome shotgun (WGS) entry which is preliminary data.</text>
</comment>
<feature type="compositionally biased region" description="Polar residues" evidence="1">
    <location>
        <begin position="138"/>
        <end position="148"/>
    </location>
</feature>
<feature type="compositionally biased region" description="Polar residues" evidence="1">
    <location>
        <begin position="155"/>
        <end position="182"/>
    </location>
</feature>
<protein>
    <submittedName>
        <fullName evidence="2">Uncharacterized protein</fullName>
    </submittedName>
</protein>
<reference evidence="2 3" key="1">
    <citation type="submission" date="2018-08" db="EMBL/GenBank/DDBJ databases">
        <title>Draft genome sequence of Psychrilyobacter sp. strain SD5 isolated from Black Sea water.</title>
        <authorList>
            <person name="Yadav S."/>
            <person name="Villanueva L."/>
            <person name="Damste J.S.S."/>
        </authorList>
    </citation>
    <scope>NUCLEOTIDE SEQUENCE [LARGE SCALE GENOMIC DNA]</scope>
    <source>
        <strain evidence="2 3">SD5</strain>
    </source>
</reference>
<proteinExistence type="predicted"/>
<dbReference type="EMBL" id="QUAJ01000007">
    <property type="protein sequence ID" value="REI41905.1"/>
    <property type="molecule type" value="Genomic_DNA"/>
</dbReference>
<evidence type="ECO:0000256" key="1">
    <source>
        <dbReference type="SAM" id="MobiDB-lite"/>
    </source>
</evidence>
<keyword evidence="3" id="KW-1185">Reference proteome</keyword>
<sequence length="333" mass="38449">MKRDNIKYTIGEVQQHKLIEFGLDIKDAFIISYLKDMKTWKTILEKSVDGDNYMWVDYQKLLTYLPALKINSNDVLSRRLKKYEALGLIKRHLHKNLVYGSYNFIFLEEKFNTLFEFNKIEDNEDEIEEMKKKMGLLGQQTPHPTQKSCGFDSKVASTPSQKSSDNTPINILPQKDSSSTKGNPAAASDEIILKTIKELIVRNGFKNYNSQTLKNIKNYSKGSVGEVEKVIEFMKSKNKPLNSKILVAILKDKDHRIVESIDLKKITRKEKITFMVKNLGESEIRSMRNSILKNIGYECQGVDDDLGNQLCKKYNKLKTQEVLYEKKSEKVIV</sequence>
<evidence type="ECO:0000313" key="2">
    <source>
        <dbReference type="EMBL" id="REI41905.1"/>
    </source>
</evidence>
<feature type="region of interest" description="Disordered" evidence="1">
    <location>
        <begin position="138"/>
        <end position="184"/>
    </location>
</feature>
<gene>
    <name evidence="2" type="ORF">DYH56_05685</name>
</gene>
<accession>A0ABX9KIL5</accession>
<name>A0ABX9KIL5_9FUSO</name>